<organism evidence="3 4">
    <name type="scientific">Saitozyma podzolica</name>
    <dbReference type="NCBI Taxonomy" id="1890683"/>
    <lineage>
        <taxon>Eukaryota</taxon>
        <taxon>Fungi</taxon>
        <taxon>Dikarya</taxon>
        <taxon>Basidiomycota</taxon>
        <taxon>Agaricomycotina</taxon>
        <taxon>Tremellomycetes</taxon>
        <taxon>Tremellales</taxon>
        <taxon>Trimorphomycetaceae</taxon>
        <taxon>Saitozyma</taxon>
    </lineage>
</organism>
<dbReference type="Proteomes" id="UP000279259">
    <property type="component" value="Unassembled WGS sequence"/>
</dbReference>
<feature type="compositionally biased region" description="Polar residues" evidence="1">
    <location>
        <begin position="1"/>
        <end position="22"/>
    </location>
</feature>
<gene>
    <name evidence="3" type="ORF">EHS25_002152</name>
</gene>
<dbReference type="OrthoDB" id="2586625at2759"/>
<feature type="region of interest" description="Disordered" evidence="1">
    <location>
        <begin position="1"/>
        <end position="24"/>
    </location>
</feature>
<feature type="region of interest" description="Disordered" evidence="1">
    <location>
        <begin position="543"/>
        <end position="602"/>
    </location>
</feature>
<dbReference type="AlphaFoldDB" id="A0A427YEL1"/>
<dbReference type="Gene3D" id="3.80.10.10">
    <property type="entry name" value="Ribonuclease Inhibitor"/>
    <property type="match status" value="1"/>
</dbReference>
<keyword evidence="4" id="KW-1185">Reference proteome</keyword>
<dbReference type="InterPro" id="IPR001810">
    <property type="entry name" value="F-box_dom"/>
</dbReference>
<evidence type="ECO:0000259" key="2">
    <source>
        <dbReference type="Pfam" id="PF00646"/>
    </source>
</evidence>
<comment type="caution">
    <text evidence="3">The sequence shown here is derived from an EMBL/GenBank/DDBJ whole genome shotgun (WGS) entry which is preliminary data.</text>
</comment>
<evidence type="ECO:0000313" key="4">
    <source>
        <dbReference type="Proteomes" id="UP000279259"/>
    </source>
</evidence>
<sequence>MSLASAESTLANGSTPASSSKAPLQPKCLPDIPVDVLRLIAENLDRASAFALTLTCKSLRDAGEIKVWETLDLTTGYDPESLEEPSLDQDECINRQRSVATMVRKRLLALKRHPFRIECVLGLRIEPSDGPSNSTAKSFIEIIKLVAPNLRRFSYLQIAWGDIEFVIRRSLSANFLLDELKKLSFPRVVELRLSLHESAALGELNCLLPPMPNLQTLEVCASRLSYSSVGSWDVNAVPKLPKLKRLEVGHIDDQVDDMTLAVLPRLIQAAPNIEHVAIAGEWDPLSSDPTYVAARGLKKLKSLEIFTGALSGLGAMGRSGFEALEDLTVEDEDLDETNELNLEDLSMPRLPNLRRMAVMTSPRLPGSEYVSLGITPQPDYAGHIGPSFIRRLERNPSLTQIQFVFDDNAFRSPYAVALDVPAAPLLTDPSTWEATGARGVLIRTYINPSTQEQLVHLRALTRALEHPSAQSYVGARRAWRDFCNFRGRTIPLSILRGAYIEAGVGVDWIEPGRELEFGHRPDGWKVLEDWRDEVEDVSDVEYVDSDGESMDLADSDFSEDDLDEDEDEGEDEDESEPDPATDWADTDEDVDEDDPIGGWDVD</sequence>
<proteinExistence type="predicted"/>
<dbReference type="Pfam" id="PF00646">
    <property type="entry name" value="F-box"/>
    <property type="match status" value="1"/>
</dbReference>
<name>A0A427YEL1_9TREE</name>
<evidence type="ECO:0000256" key="1">
    <source>
        <dbReference type="SAM" id="MobiDB-lite"/>
    </source>
</evidence>
<feature type="domain" description="F-box" evidence="2">
    <location>
        <begin position="29"/>
        <end position="62"/>
    </location>
</feature>
<accession>A0A427YEL1</accession>
<dbReference type="EMBL" id="RSCD01000013">
    <property type="protein sequence ID" value="RSH89601.1"/>
    <property type="molecule type" value="Genomic_DNA"/>
</dbReference>
<evidence type="ECO:0000313" key="3">
    <source>
        <dbReference type="EMBL" id="RSH89601.1"/>
    </source>
</evidence>
<reference evidence="3 4" key="1">
    <citation type="submission" date="2018-11" db="EMBL/GenBank/DDBJ databases">
        <title>Genome sequence of Saitozyma podzolica DSM 27192.</title>
        <authorList>
            <person name="Aliyu H."/>
            <person name="Gorte O."/>
            <person name="Ochsenreither K."/>
        </authorList>
    </citation>
    <scope>NUCLEOTIDE SEQUENCE [LARGE SCALE GENOMIC DNA]</scope>
    <source>
        <strain evidence="3 4">DSM 27192</strain>
    </source>
</reference>
<dbReference type="SUPFAM" id="SSF52047">
    <property type="entry name" value="RNI-like"/>
    <property type="match status" value="1"/>
</dbReference>
<dbReference type="InterPro" id="IPR032675">
    <property type="entry name" value="LRR_dom_sf"/>
</dbReference>
<protein>
    <recommendedName>
        <fullName evidence="2">F-box domain-containing protein</fullName>
    </recommendedName>
</protein>